<evidence type="ECO:0000259" key="3">
    <source>
        <dbReference type="PROSITE" id="PS50853"/>
    </source>
</evidence>
<feature type="non-terminal residue" evidence="4">
    <location>
        <position position="1"/>
    </location>
</feature>
<feature type="domain" description="Fibronectin type-III" evidence="3">
    <location>
        <begin position="731"/>
        <end position="829"/>
    </location>
</feature>
<name>A0AAV5UDR2_9BILA</name>
<proteinExistence type="predicted"/>
<dbReference type="InterPro" id="IPR050617">
    <property type="entry name" value="E3_ligase_FN3/SPRY"/>
</dbReference>
<evidence type="ECO:0000313" key="4">
    <source>
        <dbReference type="EMBL" id="GMT05105.1"/>
    </source>
</evidence>
<evidence type="ECO:0000256" key="2">
    <source>
        <dbReference type="SAM" id="Phobius"/>
    </source>
</evidence>
<dbReference type="EMBL" id="BTSX01000006">
    <property type="protein sequence ID" value="GMT05105.1"/>
    <property type="molecule type" value="Genomic_DNA"/>
</dbReference>
<keyword evidence="5" id="KW-1185">Reference proteome</keyword>
<feature type="compositionally biased region" description="Low complexity" evidence="1">
    <location>
        <begin position="53"/>
        <end position="65"/>
    </location>
</feature>
<organism evidence="4 5">
    <name type="scientific">Pristionchus entomophagus</name>
    <dbReference type="NCBI Taxonomy" id="358040"/>
    <lineage>
        <taxon>Eukaryota</taxon>
        <taxon>Metazoa</taxon>
        <taxon>Ecdysozoa</taxon>
        <taxon>Nematoda</taxon>
        <taxon>Chromadorea</taxon>
        <taxon>Rhabditida</taxon>
        <taxon>Rhabditina</taxon>
        <taxon>Diplogasteromorpha</taxon>
        <taxon>Diplogasteroidea</taxon>
        <taxon>Neodiplogasteridae</taxon>
        <taxon>Pristionchus</taxon>
    </lineage>
</organism>
<feature type="domain" description="Fibronectin type-III" evidence="3">
    <location>
        <begin position="1025"/>
        <end position="1117"/>
    </location>
</feature>
<feature type="domain" description="Fibronectin type-III" evidence="3">
    <location>
        <begin position="926"/>
        <end position="1024"/>
    </location>
</feature>
<evidence type="ECO:0000313" key="5">
    <source>
        <dbReference type="Proteomes" id="UP001432027"/>
    </source>
</evidence>
<dbReference type="PANTHER" id="PTHR24099">
    <property type="entry name" value="E3 UBIQUITIN-PROTEIN LIGASE TRIM36-RELATED"/>
    <property type="match status" value="1"/>
</dbReference>
<dbReference type="Proteomes" id="UP001432027">
    <property type="component" value="Unassembled WGS sequence"/>
</dbReference>
<dbReference type="SMART" id="SM00060">
    <property type="entry name" value="FN3"/>
    <property type="match status" value="6"/>
</dbReference>
<keyword evidence="2" id="KW-0472">Membrane</keyword>
<accession>A0AAV5UDR2</accession>
<dbReference type="Pfam" id="PF00041">
    <property type="entry name" value="fn3"/>
    <property type="match status" value="2"/>
</dbReference>
<dbReference type="SUPFAM" id="SSF49265">
    <property type="entry name" value="Fibronectin type III"/>
    <property type="match status" value="4"/>
</dbReference>
<reference evidence="4" key="1">
    <citation type="submission" date="2023-10" db="EMBL/GenBank/DDBJ databases">
        <title>Genome assembly of Pristionchus species.</title>
        <authorList>
            <person name="Yoshida K."/>
            <person name="Sommer R.J."/>
        </authorList>
    </citation>
    <scope>NUCLEOTIDE SEQUENCE</scope>
    <source>
        <strain evidence="4">RS0144</strain>
    </source>
</reference>
<protein>
    <recommendedName>
        <fullName evidence="3">Fibronectin type-III domain-containing protein</fullName>
    </recommendedName>
</protein>
<feature type="region of interest" description="Disordered" evidence="1">
    <location>
        <begin position="1"/>
        <end position="70"/>
    </location>
</feature>
<dbReference type="InterPro" id="IPR003961">
    <property type="entry name" value="FN3_dom"/>
</dbReference>
<dbReference type="CDD" id="cd00063">
    <property type="entry name" value="FN3"/>
    <property type="match status" value="6"/>
</dbReference>
<dbReference type="PROSITE" id="PS50853">
    <property type="entry name" value="FN3"/>
    <property type="match status" value="6"/>
</dbReference>
<feature type="transmembrane region" description="Helical" evidence="2">
    <location>
        <begin position="1248"/>
        <end position="1272"/>
    </location>
</feature>
<feature type="region of interest" description="Disordered" evidence="1">
    <location>
        <begin position="1009"/>
        <end position="1033"/>
    </location>
</feature>
<dbReference type="InterPro" id="IPR036116">
    <property type="entry name" value="FN3_sf"/>
</dbReference>
<dbReference type="PANTHER" id="PTHR24099:SF11">
    <property type="entry name" value="FIBRONECTIN TYPE III DOMAIN-CONTAINING 3BA-RELATED"/>
    <property type="match status" value="1"/>
</dbReference>
<dbReference type="Gene3D" id="2.60.40.10">
    <property type="entry name" value="Immunoglobulins"/>
    <property type="match status" value="6"/>
</dbReference>
<feature type="domain" description="Fibronectin type-III" evidence="3">
    <location>
        <begin position="830"/>
        <end position="922"/>
    </location>
</feature>
<evidence type="ECO:0000256" key="1">
    <source>
        <dbReference type="SAM" id="MobiDB-lite"/>
    </source>
</evidence>
<dbReference type="InterPro" id="IPR013783">
    <property type="entry name" value="Ig-like_fold"/>
</dbReference>
<keyword evidence="2" id="KW-1133">Transmembrane helix</keyword>
<sequence length="1281" mass="139229">VATMIAQHPPSAPVLVEKPMDATLSSSIASPPPPLHNDTSDCGSSSGVGGMKDASAASDAASSSSEQTPAVNTATLNVELPSSSSNSGFENHNRPPTLPLQRFSIPPPSMQPSHYGPMMAAPPPLAPPLPATVNDLFVHVQNGETVSIVVGGEVQTITGPATVRMVGESGVASPTVPLPLHVPKGHVVHQICDEQGFLRHIILSTETARDVAMNVSPGAIPSTSTATSLRPSPSTMPPPLLGIATGAPSSSHLQQPQPNFYTVNRQFQRGMPVPSSTAAARRVVEPLLVPTPIISQEPVELDQEDIDRIQSMLNRILPPTILRLTPTEVEVGWQEMDTSEANSAAPFPQIDGSEFSYQICVSEVGGGRASRRERDIVVKVSSHRMSAERSRARVGKLLPNREYTVQVQARLEERDIHGEYSAGTHFKTPAGRPDAPTGLKPECIQSDSVVLRWNTPADGGAPLSHYSLYRVTANERGEEEVEVFMETREYMAKVEGLKPGASYKFKVSASNRFGESALSHQPASIMTRGDVLFLPTVAVSGPRAAKITWPVMPEWTYTVEQIDSRGVNTILKNRGVGAFQYANDLLANAEYAFRVIAHAPDEGFLASDFLKYKHIPPRNAGRSDNLSLILATPPKPYQANKTDTRKVEVGWRQARDVIYVLEGAATMTTGNGRGEWRQIYKGFNTSITLGEEHAGMVYFRIQHQSKRSAAMSDWSEALRIPAPVKPLVYRIPALLTPIFSDITKHSMRISWQAAEYSQPVPGTTMLYELRRIDCVSQLVYSGPDPTYLMESLRPKQHISVQVRIVAVDGTGKRREGEWSTIGSAATMRDAPHPPHSLALSSDRKELHWSASEESMGDLHFTVTRITVGEESNANETHLDTLSPKLSLSDLAPGVTYAFQVVARCPWGDSAPSETFRMSTAAEVPLAPDSLTVEAEGQRELTVRWSPPDARGSALRAYHLKVEHDTQVIRETMMAAAASSSDDLEFRVEDLEPDTVYRVSIAASNDVGIGPLAKADGRTRRPPPPPPSLEGEAEPTQIKLKWRAPFIPPSGSSPLIYRIARLADVNDAHAPCYEGEYCSTKIKGLQENSPYRFQIRSYERETGSGPWSEIFSFRTPLAPPPTIRGVPTATSNGNGSHTIEWLSVIPKGNPRGLFYRLQTHTSADKKDAWKTVYEGGVNSFTLRVPAESSVLTRIFVVRPDGGTGIISQPSPPLHVSSIGETKHAEEIVTKEVSPRMIDRLFSAFKSGGISLILVMLVFLLVVGGIFSIAAWCLPSSEAAEAP</sequence>
<keyword evidence="2" id="KW-0812">Transmembrane</keyword>
<feature type="domain" description="Fibronectin type-III" evidence="3">
    <location>
        <begin position="315"/>
        <end position="431"/>
    </location>
</feature>
<gene>
    <name evidence="4" type="ORF">PENTCL1PPCAC_27279</name>
</gene>
<feature type="region of interest" description="Disordered" evidence="1">
    <location>
        <begin position="420"/>
        <end position="439"/>
    </location>
</feature>
<comment type="caution">
    <text evidence="4">The sequence shown here is derived from an EMBL/GenBank/DDBJ whole genome shotgun (WGS) entry which is preliminary data.</text>
</comment>
<feature type="domain" description="Fibronectin type-III" evidence="3">
    <location>
        <begin position="435"/>
        <end position="530"/>
    </location>
</feature>